<feature type="chain" id="PRO_5014413465" description="Carboxypeptidase-like regulatory domain-containing protein" evidence="1">
    <location>
        <begin position="27"/>
        <end position="424"/>
    </location>
</feature>
<dbReference type="Pfam" id="PF13715">
    <property type="entry name" value="CarbopepD_reg_2"/>
    <property type="match status" value="1"/>
</dbReference>
<keyword evidence="1" id="KW-0732">Signal</keyword>
<dbReference type="EMBL" id="POWF01000002">
    <property type="protein sequence ID" value="PNQ74054.1"/>
    <property type="molecule type" value="Genomic_DNA"/>
</dbReference>
<accession>A0A2K1E1B5</accession>
<dbReference type="AlphaFoldDB" id="A0A2K1E1B5"/>
<organism evidence="2 3">
    <name type="scientific">Hanstruepera neustonica</name>
    <dbReference type="NCBI Taxonomy" id="1445657"/>
    <lineage>
        <taxon>Bacteria</taxon>
        <taxon>Pseudomonadati</taxon>
        <taxon>Bacteroidota</taxon>
        <taxon>Flavobacteriia</taxon>
        <taxon>Flavobacteriales</taxon>
        <taxon>Flavobacteriaceae</taxon>
        <taxon>Hanstruepera</taxon>
    </lineage>
</organism>
<protein>
    <recommendedName>
        <fullName evidence="4">Carboxypeptidase-like regulatory domain-containing protein</fullName>
    </recommendedName>
</protein>
<gene>
    <name evidence="2" type="ORF">C1T31_04690</name>
</gene>
<evidence type="ECO:0008006" key="4">
    <source>
        <dbReference type="Google" id="ProtNLM"/>
    </source>
</evidence>
<dbReference type="OrthoDB" id="1413766at2"/>
<dbReference type="SUPFAM" id="SSF49464">
    <property type="entry name" value="Carboxypeptidase regulatory domain-like"/>
    <property type="match status" value="1"/>
</dbReference>
<dbReference type="Proteomes" id="UP000236641">
    <property type="component" value="Unassembled WGS sequence"/>
</dbReference>
<keyword evidence="3" id="KW-1185">Reference proteome</keyword>
<evidence type="ECO:0000256" key="1">
    <source>
        <dbReference type="SAM" id="SignalP"/>
    </source>
</evidence>
<reference evidence="2 3" key="1">
    <citation type="submission" date="2018-01" db="EMBL/GenBank/DDBJ databases">
        <title>The draft genome of Hanstruepera neustonica JCM19743.</title>
        <authorList>
            <person name="He R.-H."/>
            <person name="Du Z.-J."/>
        </authorList>
    </citation>
    <scope>NUCLEOTIDE SEQUENCE [LARGE SCALE GENOMIC DNA]</scope>
    <source>
        <strain evidence="2 3">JCM19743</strain>
    </source>
</reference>
<comment type="caution">
    <text evidence="2">The sequence shown here is derived from an EMBL/GenBank/DDBJ whole genome shotgun (WGS) entry which is preliminary data.</text>
</comment>
<evidence type="ECO:0000313" key="3">
    <source>
        <dbReference type="Proteomes" id="UP000236641"/>
    </source>
</evidence>
<proteinExistence type="predicted"/>
<dbReference type="Gene3D" id="2.60.40.1120">
    <property type="entry name" value="Carboxypeptidase-like, regulatory domain"/>
    <property type="match status" value="1"/>
</dbReference>
<dbReference type="InterPro" id="IPR008969">
    <property type="entry name" value="CarboxyPept-like_regulatory"/>
</dbReference>
<sequence length="424" mass="48437">MELPLRNSISLAIAIILAMLAPTVWAQDQNSFIEIKGSVYDTSNNDPLVFADIIVVDTNIATITNTEGEFLLKIPNAFKNASVTIQFLGYADITVTVLELQKTSSIGLKPSFTQLDEIKISRPKNAESLVRLMLEKSGVNYINDNVTMTAFYRETIKKRRTNASLSEAVIEVQKQAYTNRKRDAVNIVKVRKSTNYSKLDTIALKLQGGPFSNLYADIIKYPEYIFTEDNLSQYIFTFDTSTYINDQLVYVVNFKQKPELKIPLYYGKLFIDSDSFALTSAIYSLNVENRALASELFIRKKPNKVHVYPTEANYRVNYRSSNGKWYFSYSNILLSFKVNWKGRLFNSYYTLNSEMAITNWKVSQEKFTKPEDKNLILKPTSILIDEASGFSDPEFWGQYNIIEPEKSIESAIKKINKQLEKSSS</sequence>
<evidence type="ECO:0000313" key="2">
    <source>
        <dbReference type="EMBL" id="PNQ74054.1"/>
    </source>
</evidence>
<name>A0A2K1E1B5_9FLAO</name>
<feature type="signal peptide" evidence="1">
    <location>
        <begin position="1"/>
        <end position="26"/>
    </location>
</feature>